<evidence type="ECO:0000259" key="2">
    <source>
        <dbReference type="Pfam" id="PF08450"/>
    </source>
</evidence>
<evidence type="ECO:0000313" key="3">
    <source>
        <dbReference type="EMBL" id="QLK26537.1"/>
    </source>
</evidence>
<dbReference type="PANTHER" id="PTHR42060:SF1">
    <property type="entry name" value="NHL REPEAT-CONTAINING PROTEIN"/>
    <property type="match status" value="1"/>
</dbReference>
<feature type="compositionally biased region" description="Basic and acidic residues" evidence="1">
    <location>
        <begin position="355"/>
        <end position="368"/>
    </location>
</feature>
<dbReference type="AlphaFoldDB" id="A0A7D6CP76"/>
<feature type="region of interest" description="Disordered" evidence="1">
    <location>
        <begin position="344"/>
        <end position="377"/>
    </location>
</feature>
<gene>
    <name evidence="3" type="ORF">HYG81_02670</name>
</gene>
<accession>A0A7D6CP76</accession>
<dbReference type="PANTHER" id="PTHR42060">
    <property type="entry name" value="NHL REPEAT-CONTAINING PROTEIN-RELATED"/>
    <property type="match status" value="1"/>
</dbReference>
<dbReference type="GeneID" id="56142073"/>
<dbReference type="RefSeq" id="WP_180841710.1">
    <property type="nucleotide sequence ID" value="NZ_CP059154.1"/>
</dbReference>
<dbReference type="Pfam" id="PF08450">
    <property type="entry name" value="SGL"/>
    <property type="match status" value="1"/>
</dbReference>
<dbReference type="Gene3D" id="2.120.10.30">
    <property type="entry name" value="TolB, C-terminal domain"/>
    <property type="match status" value="1"/>
</dbReference>
<feature type="domain" description="SMP-30/Gluconolactonase/LRE-like region" evidence="2">
    <location>
        <begin position="208"/>
        <end position="314"/>
    </location>
</feature>
<dbReference type="KEGG" id="nay:HYG81_02670"/>
<keyword evidence="4" id="KW-1185">Reference proteome</keyword>
<dbReference type="OrthoDB" id="204805at2157"/>
<dbReference type="InterPro" id="IPR011042">
    <property type="entry name" value="6-blade_b-propeller_TolB-like"/>
</dbReference>
<protein>
    <recommendedName>
        <fullName evidence="2">SMP-30/Gluconolactonase/LRE-like region domain-containing protein</fullName>
    </recommendedName>
</protein>
<name>A0A7D6CP76_9EURY</name>
<reference evidence="3 4" key="1">
    <citation type="submission" date="2020-07" db="EMBL/GenBank/DDBJ databases">
        <title>Natrinema (YPL30) sp. nov. and Haloterrigena xxxxxx (YPL8) sp. nov., isolated from a salt mine.</title>
        <authorList>
            <person name="Cui H."/>
        </authorList>
    </citation>
    <scope>NUCLEOTIDE SEQUENCE [LARGE SCALE GENOMIC DNA]</scope>
    <source>
        <strain evidence="3 4">YPL13</strain>
    </source>
</reference>
<sequence>MTTDNTAETTTGTGSRARASRRSILGSIAAAGALVSLPTGVVGRQDDAAGDLETVAEFEPPALPENLTIDEQGTAYLSMGPSGEIRAVDSEGNQSSVATIETGEQGLLLGSTVLDGVLYAANGSGEPETHGIWRVDLDAGEPERIASLSPDEAMPNGVITDPTTSDALLVSDHLGGAIWRVTTDGEAEPWVSDPLLEPDMEAETPVGADGLAVHPDGDVYVDNLNAGSVMRVPIADDGSAGQVEQVVQDEGLIGADGMTIDEEGAVYVAVNAANEVVRITDDQEIETVVGGDPLDFPAGVHFGTTEETMTSLYIANFAYGTFLEDETAAEPSLARIDVGTAGYVPETAAETTGATDEHDGADDGRSENETNETTGNE</sequence>
<dbReference type="InterPro" id="IPR052998">
    <property type="entry name" value="Hetero-Diels-Alderase-like"/>
</dbReference>
<dbReference type="EMBL" id="CP059154">
    <property type="protein sequence ID" value="QLK26537.1"/>
    <property type="molecule type" value="Genomic_DNA"/>
</dbReference>
<organism evidence="3 4">
    <name type="scientific">Natrinema zhouii</name>
    <dbReference type="NCBI Taxonomy" id="1710539"/>
    <lineage>
        <taxon>Archaea</taxon>
        <taxon>Methanobacteriati</taxon>
        <taxon>Methanobacteriota</taxon>
        <taxon>Stenosarchaea group</taxon>
        <taxon>Halobacteria</taxon>
        <taxon>Halobacteriales</taxon>
        <taxon>Natrialbaceae</taxon>
        <taxon>Natrinema</taxon>
    </lineage>
</organism>
<dbReference type="InterPro" id="IPR013658">
    <property type="entry name" value="SGL"/>
</dbReference>
<dbReference type="SUPFAM" id="SSF63829">
    <property type="entry name" value="Calcium-dependent phosphotriesterase"/>
    <property type="match status" value="1"/>
</dbReference>
<evidence type="ECO:0000256" key="1">
    <source>
        <dbReference type="SAM" id="MobiDB-lite"/>
    </source>
</evidence>
<dbReference type="Proteomes" id="UP000510869">
    <property type="component" value="Chromosome"/>
</dbReference>
<proteinExistence type="predicted"/>
<evidence type="ECO:0000313" key="4">
    <source>
        <dbReference type="Proteomes" id="UP000510869"/>
    </source>
</evidence>